<evidence type="ECO:0008006" key="4">
    <source>
        <dbReference type="Google" id="ProtNLM"/>
    </source>
</evidence>
<gene>
    <name evidence="2" type="ORF">GCM10011444_05380</name>
</gene>
<keyword evidence="1" id="KW-0812">Transmembrane</keyword>
<dbReference type="EMBL" id="BMDQ01000001">
    <property type="protein sequence ID" value="GGI56229.1"/>
    <property type="molecule type" value="Genomic_DNA"/>
</dbReference>
<evidence type="ECO:0000313" key="2">
    <source>
        <dbReference type="EMBL" id="GGI56229.1"/>
    </source>
</evidence>
<sequence length="78" mass="8285">MKIASIIYNLILLVQTGPCAGCPSGTPCAPCCFDPMPCGGGPPPPPGFPIDNYIFFLFFAALAFGIYTIKKRQNSLLS</sequence>
<name>A0ABQ2BVX4_9FLAO</name>
<keyword evidence="1" id="KW-1133">Transmembrane helix</keyword>
<evidence type="ECO:0000313" key="3">
    <source>
        <dbReference type="Proteomes" id="UP000624701"/>
    </source>
</evidence>
<keyword evidence="3" id="KW-1185">Reference proteome</keyword>
<organism evidence="2 3">
    <name type="scientific">Winogradskyella haliclonae</name>
    <dbReference type="NCBI Taxonomy" id="2048558"/>
    <lineage>
        <taxon>Bacteria</taxon>
        <taxon>Pseudomonadati</taxon>
        <taxon>Bacteroidota</taxon>
        <taxon>Flavobacteriia</taxon>
        <taxon>Flavobacteriales</taxon>
        <taxon>Flavobacteriaceae</taxon>
        <taxon>Winogradskyella</taxon>
    </lineage>
</organism>
<keyword evidence="1" id="KW-0472">Membrane</keyword>
<accession>A0ABQ2BVX4</accession>
<comment type="caution">
    <text evidence="2">The sequence shown here is derived from an EMBL/GenBank/DDBJ whole genome shotgun (WGS) entry which is preliminary data.</text>
</comment>
<feature type="transmembrane region" description="Helical" evidence="1">
    <location>
        <begin position="52"/>
        <end position="69"/>
    </location>
</feature>
<proteinExistence type="predicted"/>
<evidence type="ECO:0000256" key="1">
    <source>
        <dbReference type="SAM" id="Phobius"/>
    </source>
</evidence>
<protein>
    <recommendedName>
        <fullName evidence="4">Signal peptidase</fullName>
    </recommendedName>
</protein>
<reference evidence="3" key="1">
    <citation type="journal article" date="2019" name="Int. J. Syst. Evol. Microbiol.">
        <title>The Global Catalogue of Microorganisms (GCM) 10K type strain sequencing project: providing services to taxonomists for standard genome sequencing and annotation.</title>
        <authorList>
            <consortium name="The Broad Institute Genomics Platform"/>
            <consortium name="The Broad Institute Genome Sequencing Center for Infectious Disease"/>
            <person name="Wu L."/>
            <person name="Ma J."/>
        </authorList>
    </citation>
    <scope>NUCLEOTIDE SEQUENCE [LARGE SCALE GENOMIC DNA]</scope>
    <source>
        <strain evidence="3">CCM 8681</strain>
    </source>
</reference>
<dbReference type="Proteomes" id="UP000624701">
    <property type="component" value="Unassembled WGS sequence"/>
</dbReference>